<dbReference type="KEGG" id="mmes:MMSR116_26755"/>
<feature type="transmembrane region" description="Helical" evidence="1">
    <location>
        <begin position="54"/>
        <end position="77"/>
    </location>
</feature>
<name>A0A6B9FVZ5_9HYPH</name>
<reference evidence="2 3" key="2">
    <citation type="journal article" date="2013" name="Genome Announc.">
        <title>Draft Genome Sequence of Methylobacterium mesophilicum Strain SR1.6/6, Isolated from Citrus sinensis.</title>
        <authorList>
            <person name="Marinho Almeida D."/>
            <person name="Dini-Andreote F."/>
            <person name="Camargo Neves A.A."/>
            <person name="Juca Ramos R.T."/>
            <person name="Andreote F.D."/>
            <person name="Carneiro A.R."/>
            <person name="Oliveira de Souza Lima A."/>
            <person name="Caracciolo Gomes de Sa P.H."/>
            <person name="Ribeiro Barbosa M.S."/>
            <person name="Araujo W.L."/>
            <person name="Silva A."/>
        </authorList>
    </citation>
    <scope>NUCLEOTIDE SEQUENCE [LARGE SCALE GENOMIC DNA]</scope>
    <source>
        <strain evidence="2 3">SR1.6/6</strain>
    </source>
</reference>
<sequence>MAAMLGGISDGAWEARRTFVLRYVQPGLAGLIDGSVSTLAPIFAAAFATGHNGATFLVGLAASVGAGISMGFTEALSDDGSVTGRGDPWLRGLVCGVMTTLGGLGHTLPYAIPDSLPPGWPNPFVLATSLAVLVVVVELVAIAAIRTRFMATPFWRAALQVMLGGALVLATGMLIGSA</sequence>
<feature type="transmembrane region" description="Helical" evidence="1">
    <location>
        <begin position="124"/>
        <end position="145"/>
    </location>
</feature>
<dbReference type="AlphaFoldDB" id="A0A6B9FVZ5"/>
<dbReference type="Proteomes" id="UP000012488">
    <property type="component" value="Chromosome"/>
</dbReference>
<keyword evidence="1" id="KW-0812">Transmembrane</keyword>
<feature type="transmembrane region" description="Helical" evidence="1">
    <location>
        <begin position="26"/>
        <end position="48"/>
    </location>
</feature>
<accession>A0A6B9FVZ5</accession>
<organism evidence="2 3">
    <name type="scientific">Methylobacterium mesophilicum SR1.6/6</name>
    <dbReference type="NCBI Taxonomy" id="908290"/>
    <lineage>
        <taxon>Bacteria</taxon>
        <taxon>Pseudomonadati</taxon>
        <taxon>Pseudomonadota</taxon>
        <taxon>Alphaproteobacteria</taxon>
        <taxon>Hyphomicrobiales</taxon>
        <taxon>Methylobacteriaceae</taxon>
        <taxon>Methylobacterium</taxon>
    </lineage>
</organism>
<keyword evidence="1" id="KW-0472">Membrane</keyword>
<proteinExistence type="predicted"/>
<evidence type="ECO:0000313" key="2">
    <source>
        <dbReference type="EMBL" id="QGY05098.1"/>
    </source>
</evidence>
<dbReference type="EMBL" id="CP043538">
    <property type="protein sequence ID" value="QGY05098.1"/>
    <property type="molecule type" value="Genomic_DNA"/>
</dbReference>
<keyword evidence="1" id="KW-1133">Transmembrane helix</keyword>
<evidence type="ECO:0000256" key="1">
    <source>
        <dbReference type="SAM" id="Phobius"/>
    </source>
</evidence>
<evidence type="ECO:0000313" key="3">
    <source>
        <dbReference type="Proteomes" id="UP000012488"/>
    </source>
</evidence>
<gene>
    <name evidence="2" type="ORF">MMSR116_26755</name>
</gene>
<protein>
    <submittedName>
        <fullName evidence="2">VIT family protein</fullName>
    </submittedName>
</protein>
<feature type="transmembrane region" description="Helical" evidence="1">
    <location>
        <begin position="89"/>
        <end position="112"/>
    </location>
</feature>
<reference evidence="2 3" key="1">
    <citation type="journal article" date="2012" name="Genet. Mol. Biol.">
        <title>Analysis of 16S rRNA and mxaF genes revealing insights into Methylobacterium niche-specific plant association.</title>
        <authorList>
            <person name="Dourado M.N."/>
            <person name="Andreote F.D."/>
            <person name="Dini-Andreote F."/>
            <person name="Conti R."/>
            <person name="Araujo J.M."/>
            <person name="Araujo W.L."/>
        </authorList>
    </citation>
    <scope>NUCLEOTIDE SEQUENCE [LARGE SCALE GENOMIC DNA]</scope>
    <source>
        <strain evidence="2 3">SR1.6/6</strain>
    </source>
</reference>
<dbReference type="OrthoDB" id="32301at2"/>
<feature type="transmembrane region" description="Helical" evidence="1">
    <location>
        <begin position="157"/>
        <end position="176"/>
    </location>
</feature>